<gene>
    <name evidence="2" type="ORF">OMM_05591</name>
</gene>
<evidence type="ECO:0000259" key="1">
    <source>
        <dbReference type="SMART" id="SM00382"/>
    </source>
</evidence>
<dbReference type="EMBL" id="ATBP01001903">
    <property type="protein sequence ID" value="ETR66561.1"/>
    <property type="molecule type" value="Genomic_DNA"/>
</dbReference>
<dbReference type="Pfam" id="PF01637">
    <property type="entry name" value="ATPase_2"/>
    <property type="match status" value="1"/>
</dbReference>
<dbReference type="InterPro" id="IPR003593">
    <property type="entry name" value="AAA+_ATPase"/>
</dbReference>
<dbReference type="SUPFAM" id="SSF52540">
    <property type="entry name" value="P-loop containing nucleoside triphosphate hydrolases"/>
    <property type="match status" value="1"/>
</dbReference>
<dbReference type="PANTHER" id="PTHR37096">
    <property type="entry name" value="YALI0E33429P"/>
    <property type="match status" value="1"/>
</dbReference>
<accession>A0A1V1NVH9</accession>
<comment type="caution">
    <text evidence="2">The sequence shown here is derived from an EMBL/GenBank/DDBJ whole genome shotgun (WGS) entry which is preliminary data.</text>
</comment>
<evidence type="ECO:0000313" key="3">
    <source>
        <dbReference type="Proteomes" id="UP000189670"/>
    </source>
</evidence>
<protein>
    <submittedName>
        <fullName evidence="2">ATPase</fullName>
    </submittedName>
</protein>
<dbReference type="InterPro" id="IPR027417">
    <property type="entry name" value="P-loop_NTPase"/>
</dbReference>
<proteinExistence type="predicted"/>
<evidence type="ECO:0000313" key="2">
    <source>
        <dbReference type="EMBL" id="ETR66561.1"/>
    </source>
</evidence>
<dbReference type="Proteomes" id="UP000189670">
    <property type="component" value="Unassembled WGS sequence"/>
</dbReference>
<organism evidence="2 3">
    <name type="scientific">Candidatus Magnetoglobus multicellularis str. Araruama</name>
    <dbReference type="NCBI Taxonomy" id="890399"/>
    <lineage>
        <taxon>Bacteria</taxon>
        <taxon>Pseudomonadati</taxon>
        <taxon>Thermodesulfobacteriota</taxon>
        <taxon>Desulfobacteria</taxon>
        <taxon>Desulfobacterales</taxon>
        <taxon>Desulfobacteraceae</taxon>
        <taxon>Candidatus Magnetoglobus</taxon>
    </lineage>
</organism>
<feature type="domain" description="AAA+ ATPase" evidence="1">
    <location>
        <begin position="34"/>
        <end position="211"/>
    </location>
</feature>
<dbReference type="SMART" id="SM00382">
    <property type="entry name" value="AAA"/>
    <property type="match status" value="1"/>
</dbReference>
<reference evidence="3" key="1">
    <citation type="submission" date="2012-11" db="EMBL/GenBank/DDBJ databases">
        <authorList>
            <person name="Lucero-Rivera Y.E."/>
            <person name="Tovar-Ramirez D."/>
        </authorList>
    </citation>
    <scope>NUCLEOTIDE SEQUENCE [LARGE SCALE GENOMIC DNA]</scope>
    <source>
        <strain evidence="3">Araruama</strain>
    </source>
</reference>
<dbReference type="AlphaFoldDB" id="A0A1V1NVH9"/>
<dbReference type="PANTHER" id="PTHR37096:SF1">
    <property type="entry name" value="AAA+ ATPASE DOMAIN-CONTAINING PROTEIN"/>
    <property type="match status" value="1"/>
</dbReference>
<dbReference type="InterPro" id="IPR011579">
    <property type="entry name" value="ATPase_dom"/>
</dbReference>
<dbReference type="CDD" id="cd00009">
    <property type="entry name" value="AAA"/>
    <property type="match status" value="1"/>
</dbReference>
<dbReference type="GO" id="GO:0005524">
    <property type="term" value="F:ATP binding"/>
    <property type="evidence" value="ECO:0007669"/>
    <property type="project" value="InterPro"/>
</dbReference>
<dbReference type="InterPro" id="IPR051667">
    <property type="entry name" value="Archaeal_ATPase_domain"/>
</dbReference>
<dbReference type="Gene3D" id="3.40.50.300">
    <property type="entry name" value="P-loop containing nucleotide triphosphate hydrolases"/>
    <property type="match status" value="1"/>
</dbReference>
<sequence>MSLHNRAIDYTDKDAFINRTKELNDLANWIKRKPNEILFIYGPKSSGKTTLLAKFIEFHLNDKHFNIKHFNLREVLIANYIDFIQAFFEVDYSKIPKEVKQKSQYSLKVFMLSKEIKKSLENKTLDPFVVMKKELQKIVKKGKRPVIIIDELQALEDIYMNGQRELLKELFNFFVAMTKESHLCHVIIASSDGFFMKRLFEDSKLAKTSKFFSVDYLNESDTKYWLNHLEKESLIKGYTLTSNQINMIWKYIGGSMFEISGLLGDLITVATETDITDNVLEMLILKRIKENRGRFKRYARLNQKKLFYLKKYSISACKSSILMKWIWNHS</sequence>
<name>A0A1V1NVH9_9BACT</name>